<organism evidence="2 3">
    <name type="scientific">Capsicum baccatum</name>
    <name type="common">Peruvian pepper</name>
    <dbReference type="NCBI Taxonomy" id="33114"/>
    <lineage>
        <taxon>Eukaryota</taxon>
        <taxon>Viridiplantae</taxon>
        <taxon>Streptophyta</taxon>
        <taxon>Embryophyta</taxon>
        <taxon>Tracheophyta</taxon>
        <taxon>Spermatophyta</taxon>
        <taxon>Magnoliopsida</taxon>
        <taxon>eudicotyledons</taxon>
        <taxon>Gunneridae</taxon>
        <taxon>Pentapetalae</taxon>
        <taxon>asterids</taxon>
        <taxon>lamiids</taxon>
        <taxon>Solanales</taxon>
        <taxon>Solanaceae</taxon>
        <taxon>Solanoideae</taxon>
        <taxon>Capsiceae</taxon>
        <taxon>Capsicum</taxon>
    </lineage>
</organism>
<sequence>MKSKATNLKGKTVRKAKVVSGGNRITSSPAVSSRIKAVGSSTTMIPLTNVDLEPKPVGAIGSVASPSLNIGVSDNVGSNSVGSSSVHLLPNASICDKFDGNIDSYTVPILDVGGKTGSNSDGPVYTRSTYDDSTDTCAPPSSGNSAIQHTSGDGELETMMLDGESRM</sequence>
<accession>A0A2G2VEE5</accession>
<keyword evidence="3" id="KW-1185">Reference proteome</keyword>
<feature type="region of interest" description="Disordered" evidence="1">
    <location>
        <begin position="116"/>
        <end position="167"/>
    </location>
</feature>
<dbReference type="Proteomes" id="UP000224567">
    <property type="component" value="Unassembled WGS sequence"/>
</dbReference>
<evidence type="ECO:0000313" key="3">
    <source>
        <dbReference type="Proteomes" id="UP000224567"/>
    </source>
</evidence>
<gene>
    <name evidence="2" type="ORF">CQW23_27692</name>
</gene>
<dbReference type="EMBL" id="MLFT02000012">
    <property type="protein sequence ID" value="PHT31355.1"/>
    <property type="molecule type" value="Genomic_DNA"/>
</dbReference>
<comment type="caution">
    <text evidence="2">The sequence shown here is derived from an EMBL/GenBank/DDBJ whole genome shotgun (WGS) entry which is preliminary data.</text>
</comment>
<reference evidence="2 3" key="1">
    <citation type="journal article" date="2017" name="Genome Biol.">
        <title>New reference genome sequences of hot pepper reveal the massive evolution of plant disease-resistance genes by retroduplication.</title>
        <authorList>
            <person name="Kim S."/>
            <person name="Park J."/>
            <person name="Yeom S.I."/>
            <person name="Kim Y.M."/>
            <person name="Seo E."/>
            <person name="Kim K.T."/>
            <person name="Kim M.S."/>
            <person name="Lee J.M."/>
            <person name="Cheong K."/>
            <person name="Shin H.S."/>
            <person name="Kim S.B."/>
            <person name="Han K."/>
            <person name="Lee J."/>
            <person name="Park M."/>
            <person name="Lee H.A."/>
            <person name="Lee H.Y."/>
            <person name="Lee Y."/>
            <person name="Oh S."/>
            <person name="Lee J.H."/>
            <person name="Choi E."/>
            <person name="Choi E."/>
            <person name="Lee S.E."/>
            <person name="Jeon J."/>
            <person name="Kim H."/>
            <person name="Choi G."/>
            <person name="Song H."/>
            <person name="Lee J."/>
            <person name="Lee S.C."/>
            <person name="Kwon J.K."/>
            <person name="Lee H.Y."/>
            <person name="Koo N."/>
            <person name="Hong Y."/>
            <person name="Kim R.W."/>
            <person name="Kang W.H."/>
            <person name="Huh J.H."/>
            <person name="Kang B.C."/>
            <person name="Yang T.J."/>
            <person name="Lee Y.H."/>
            <person name="Bennetzen J.L."/>
            <person name="Choi D."/>
        </authorList>
    </citation>
    <scope>NUCLEOTIDE SEQUENCE [LARGE SCALE GENOMIC DNA]</scope>
    <source>
        <strain evidence="3">cv. PBC81</strain>
    </source>
</reference>
<reference evidence="3" key="2">
    <citation type="journal article" date="2017" name="J. Anim. Genet.">
        <title>Multiple reference genome sequences of hot pepper reveal the massive evolution of plant disease resistance genes by retroduplication.</title>
        <authorList>
            <person name="Kim S."/>
            <person name="Park J."/>
            <person name="Yeom S.-I."/>
            <person name="Kim Y.-M."/>
            <person name="Seo E."/>
            <person name="Kim K.-T."/>
            <person name="Kim M.-S."/>
            <person name="Lee J.M."/>
            <person name="Cheong K."/>
            <person name="Shin H.-S."/>
            <person name="Kim S.-B."/>
            <person name="Han K."/>
            <person name="Lee J."/>
            <person name="Park M."/>
            <person name="Lee H.-A."/>
            <person name="Lee H.-Y."/>
            <person name="Lee Y."/>
            <person name="Oh S."/>
            <person name="Lee J.H."/>
            <person name="Choi E."/>
            <person name="Choi E."/>
            <person name="Lee S.E."/>
            <person name="Jeon J."/>
            <person name="Kim H."/>
            <person name="Choi G."/>
            <person name="Song H."/>
            <person name="Lee J."/>
            <person name="Lee S.-C."/>
            <person name="Kwon J.-K."/>
            <person name="Lee H.-Y."/>
            <person name="Koo N."/>
            <person name="Hong Y."/>
            <person name="Kim R.W."/>
            <person name="Kang W.-H."/>
            <person name="Huh J.H."/>
            <person name="Kang B.-C."/>
            <person name="Yang T.-J."/>
            <person name="Lee Y.-H."/>
            <person name="Bennetzen J.L."/>
            <person name="Choi D."/>
        </authorList>
    </citation>
    <scope>NUCLEOTIDE SEQUENCE [LARGE SCALE GENOMIC DNA]</scope>
    <source>
        <strain evidence="3">cv. PBC81</strain>
    </source>
</reference>
<evidence type="ECO:0000313" key="2">
    <source>
        <dbReference type="EMBL" id="PHT31355.1"/>
    </source>
</evidence>
<feature type="compositionally biased region" description="Polar residues" evidence="1">
    <location>
        <begin position="139"/>
        <end position="151"/>
    </location>
</feature>
<evidence type="ECO:0000256" key="1">
    <source>
        <dbReference type="SAM" id="MobiDB-lite"/>
    </source>
</evidence>
<name>A0A2G2VEE5_CAPBA</name>
<protein>
    <submittedName>
        <fullName evidence="2">Uncharacterized protein</fullName>
    </submittedName>
</protein>
<proteinExistence type="predicted"/>
<dbReference type="AlphaFoldDB" id="A0A2G2VEE5"/>
<dbReference type="STRING" id="33114.A0A2G2VEE5"/>